<gene>
    <name evidence="1" type="primary">txxe 2216-88</name>
    <name evidence="1" type="ORF">TXXE_11225</name>
</gene>
<name>A0ABM8V4X2_THEXY</name>
<evidence type="ECO:0000313" key="1">
    <source>
        <dbReference type="EMBL" id="CAG5087803.1"/>
    </source>
</evidence>
<dbReference type="EMBL" id="CAJRAY010000050">
    <property type="protein sequence ID" value="CAG5087803.1"/>
    <property type="molecule type" value="Genomic_DNA"/>
</dbReference>
<accession>A0ABM8V4X2</accession>
<dbReference type="Proteomes" id="UP000681526">
    <property type="component" value="Unassembled WGS sequence"/>
</dbReference>
<protein>
    <submittedName>
        <fullName evidence="1">Gp88</fullName>
    </submittedName>
</protein>
<reference evidence="1 2" key="1">
    <citation type="submission" date="2021-04" db="EMBL/GenBank/DDBJ databases">
        <authorList>
            <person name="Rakotoarivonina H."/>
        </authorList>
    </citation>
    <scope>NUCLEOTIDE SEQUENCE [LARGE SCALE GENOMIC DNA]</scope>
    <source>
        <strain evidence="1 2">XE</strain>
    </source>
</reference>
<evidence type="ECO:0000313" key="2">
    <source>
        <dbReference type="Proteomes" id="UP000681526"/>
    </source>
</evidence>
<organism evidence="1 2">
    <name type="scientific">Thermobacillus xylanilyticus</name>
    <dbReference type="NCBI Taxonomy" id="76633"/>
    <lineage>
        <taxon>Bacteria</taxon>
        <taxon>Bacillati</taxon>
        <taxon>Bacillota</taxon>
        <taxon>Bacilli</taxon>
        <taxon>Bacillales</taxon>
        <taxon>Paenibacillaceae</taxon>
        <taxon>Thermobacillus</taxon>
    </lineage>
</organism>
<comment type="caution">
    <text evidence="1">The sequence shown here is derived from an EMBL/GenBank/DDBJ whole genome shotgun (WGS) entry which is preliminary data.</text>
</comment>
<dbReference type="InterPro" id="IPR058002">
    <property type="entry name" value="Gp82"/>
</dbReference>
<proteinExistence type="predicted"/>
<sequence>MKDGAICENAELRKLLLPNQTLRIAYHVVKNCFSVRDRRSRKVIGYTDRIVLYDVQFVVSQAGRARVLRERQKNVHAFVVGKYDETLQSLSIDPTYQQAYYNPYRTETFINRATLIPVQSAKIAICENRAVYYR</sequence>
<dbReference type="Pfam" id="PF25735">
    <property type="entry name" value="Phage_L5_gp82"/>
    <property type="match status" value="1"/>
</dbReference>
<keyword evidence="2" id="KW-1185">Reference proteome</keyword>
<dbReference type="RefSeq" id="WP_213484692.1">
    <property type="nucleotide sequence ID" value="NZ_CAJRAY010000050.1"/>
</dbReference>